<gene>
    <name evidence="2" type="ORF">GCM10023346_45780</name>
</gene>
<sequence length="89" mass="9675">MLKNSDDLTDGAQNDDLPDGAPSRRTIARDYVHCTHPETGLEVVFMPGEALPDFAAAVQEANERAESPLVTDEPKLVKGNRAVKQETGR</sequence>
<protein>
    <submittedName>
        <fullName evidence="2">Uncharacterized protein</fullName>
    </submittedName>
</protein>
<evidence type="ECO:0000256" key="1">
    <source>
        <dbReference type="SAM" id="MobiDB-lite"/>
    </source>
</evidence>
<accession>A0ABP9SUG3</accession>
<proteinExistence type="predicted"/>
<evidence type="ECO:0000313" key="3">
    <source>
        <dbReference type="Proteomes" id="UP001500200"/>
    </source>
</evidence>
<name>A0ABP9SUG3_9MICC</name>
<feature type="region of interest" description="Disordered" evidence="1">
    <location>
        <begin position="1"/>
        <end position="24"/>
    </location>
</feature>
<dbReference type="EMBL" id="BAABKK010000035">
    <property type="protein sequence ID" value="GAA5201418.1"/>
    <property type="molecule type" value="Genomic_DNA"/>
</dbReference>
<reference evidence="3" key="1">
    <citation type="journal article" date="2019" name="Int. J. Syst. Evol. Microbiol.">
        <title>The Global Catalogue of Microorganisms (GCM) 10K type strain sequencing project: providing services to taxonomists for standard genome sequencing and annotation.</title>
        <authorList>
            <consortium name="The Broad Institute Genomics Platform"/>
            <consortium name="The Broad Institute Genome Sequencing Center for Infectious Disease"/>
            <person name="Wu L."/>
            <person name="Ma J."/>
        </authorList>
    </citation>
    <scope>NUCLEOTIDE SEQUENCE [LARGE SCALE GENOMIC DNA]</scope>
    <source>
        <strain evidence="3">JCM 18514</strain>
    </source>
</reference>
<evidence type="ECO:0000313" key="2">
    <source>
        <dbReference type="EMBL" id="GAA5201418.1"/>
    </source>
</evidence>
<dbReference type="Proteomes" id="UP001500200">
    <property type="component" value="Unassembled WGS sequence"/>
</dbReference>
<organism evidence="2 3">
    <name type="scientific">Arthrobacter gyeryongensis</name>
    <dbReference type="NCBI Taxonomy" id="1650592"/>
    <lineage>
        <taxon>Bacteria</taxon>
        <taxon>Bacillati</taxon>
        <taxon>Actinomycetota</taxon>
        <taxon>Actinomycetes</taxon>
        <taxon>Micrococcales</taxon>
        <taxon>Micrococcaceae</taxon>
        <taxon>Arthrobacter</taxon>
    </lineage>
</organism>
<comment type="caution">
    <text evidence="2">The sequence shown here is derived from an EMBL/GenBank/DDBJ whole genome shotgun (WGS) entry which is preliminary data.</text>
</comment>
<keyword evidence="3" id="KW-1185">Reference proteome</keyword>
<dbReference type="RefSeq" id="WP_345453052.1">
    <property type="nucleotide sequence ID" value="NZ_BAABKK010000035.1"/>
</dbReference>